<dbReference type="SUPFAM" id="SSF52440">
    <property type="entry name" value="PreATP-grasp domain"/>
    <property type="match status" value="1"/>
</dbReference>
<dbReference type="InterPro" id="IPR011127">
    <property type="entry name" value="Dala_Dala_lig_N"/>
</dbReference>
<evidence type="ECO:0000313" key="2">
    <source>
        <dbReference type="EnsemblMetazoa" id="GPAI000699-PA"/>
    </source>
</evidence>
<dbReference type="InterPro" id="IPR012347">
    <property type="entry name" value="Ferritin-like"/>
</dbReference>
<sequence length="210" mass="23898">MKISIAILFGGESSEHKISLKSSINVIEAIDKNKYHLILIGVEKDGTLGIRSHKKYILYPNDINRIQLGPPIAYLAVIPGKFKFKFLNLRDKKTFKVDLIFSVLHGEKGENGSFQGLCNTLNIPYVGSGVLGSSSLPRIGAIDIPPEHFPSFKDIIQFSYDHEKMIKWYVSEQYEEEKMFKSILDRMDLINSDINGLYFIDQSLKDIRKV</sequence>
<dbReference type="PANTHER" id="PTHR23132:SF23">
    <property type="entry name" value="D-ALANINE--D-ALANINE LIGASE B"/>
    <property type="match status" value="1"/>
</dbReference>
<dbReference type="Proteomes" id="UP000092445">
    <property type="component" value="Unassembled WGS sequence"/>
</dbReference>
<dbReference type="Gene3D" id="3.40.50.20">
    <property type="match status" value="1"/>
</dbReference>
<evidence type="ECO:0000259" key="1">
    <source>
        <dbReference type="Pfam" id="PF01820"/>
    </source>
</evidence>
<dbReference type="Pfam" id="PF01820">
    <property type="entry name" value="Dala_Dala_lig_N"/>
    <property type="match status" value="1"/>
</dbReference>
<dbReference type="SUPFAM" id="SSF47240">
    <property type="entry name" value="Ferritin-like"/>
    <property type="match status" value="1"/>
</dbReference>
<name>A0A1A9Z151_GLOPL</name>
<accession>A0A1A9Z151</accession>
<dbReference type="GO" id="GO:0008716">
    <property type="term" value="F:D-alanine-D-alanine ligase activity"/>
    <property type="evidence" value="ECO:0007669"/>
    <property type="project" value="TreeGrafter"/>
</dbReference>
<evidence type="ECO:0000313" key="3">
    <source>
        <dbReference type="Proteomes" id="UP000092445"/>
    </source>
</evidence>
<dbReference type="InterPro" id="IPR000291">
    <property type="entry name" value="D-Ala_lig_Van_CS"/>
</dbReference>
<organism evidence="2 3">
    <name type="scientific">Glossina pallidipes</name>
    <name type="common">Tsetse fly</name>
    <dbReference type="NCBI Taxonomy" id="7398"/>
    <lineage>
        <taxon>Eukaryota</taxon>
        <taxon>Metazoa</taxon>
        <taxon>Ecdysozoa</taxon>
        <taxon>Arthropoda</taxon>
        <taxon>Hexapoda</taxon>
        <taxon>Insecta</taxon>
        <taxon>Pterygota</taxon>
        <taxon>Neoptera</taxon>
        <taxon>Endopterygota</taxon>
        <taxon>Diptera</taxon>
        <taxon>Brachycera</taxon>
        <taxon>Muscomorpha</taxon>
        <taxon>Hippoboscoidea</taxon>
        <taxon>Glossinidae</taxon>
        <taxon>Glossina</taxon>
    </lineage>
</organism>
<reference evidence="2" key="2">
    <citation type="submission" date="2020-05" db="UniProtKB">
        <authorList>
            <consortium name="EnsemblMetazoa"/>
        </authorList>
    </citation>
    <scope>IDENTIFICATION</scope>
    <source>
        <strain evidence="2">IAEA</strain>
    </source>
</reference>
<dbReference type="PANTHER" id="PTHR23132">
    <property type="entry name" value="D-ALANINE--D-ALANINE LIGASE"/>
    <property type="match status" value="1"/>
</dbReference>
<dbReference type="VEuPathDB" id="VectorBase:GPAI000699"/>
<dbReference type="InterPro" id="IPR016185">
    <property type="entry name" value="PreATP-grasp_dom_sf"/>
</dbReference>
<dbReference type="EnsemblMetazoa" id="GPAI000699-RA">
    <property type="protein sequence ID" value="GPAI000699-PA"/>
    <property type="gene ID" value="GPAI000699"/>
</dbReference>
<dbReference type="InterPro" id="IPR009078">
    <property type="entry name" value="Ferritin-like_SF"/>
</dbReference>
<protein>
    <submittedName>
        <fullName evidence="2">Dala_Dala_lig_N domain-containing protein</fullName>
    </submittedName>
</protein>
<proteinExistence type="predicted"/>
<dbReference type="AlphaFoldDB" id="A0A1A9Z151"/>
<dbReference type="PROSITE" id="PS00843">
    <property type="entry name" value="DALA_DALA_LIGASE_1"/>
    <property type="match status" value="1"/>
</dbReference>
<dbReference type="STRING" id="7398.A0A1A9Z151"/>
<dbReference type="Gene3D" id="1.20.1260.10">
    <property type="match status" value="1"/>
</dbReference>
<keyword evidence="3" id="KW-1185">Reference proteome</keyword>
<reference evidence="3" key="1">
    <citation type="submission" date="2014-03" db="EMBL/GenBank/DDBJ databases">
        <authorList>
            <person name="Aksoy S."/>
            <person name="Warren W."/>
            <person name="Wilson R.K."/>
        </authorList>
    </citation>
    <scope>NUCLEOTIDE SEQUENCE [LARGE SCALE GENOMIC DNA]</scope>
    <source>
        <strain evidence="3">IAEA</strain>
    </source>
</reference>
<feature type="domain" description="D-alanine--D-alanine ligase N-terminal" evidence="1">
    <location>
        <begin position="5"/>
        <end position="128"/>
    </location>
</feature>